<gene>
    <name evidence="1" type="ORF">SAMN05421665_0811</name>
</gene>
<protein>
    <submittedName>
        <fullName evidence="1">Uncharacterized protein</fullName>
    </submittedName>
</protein>
<accession>A0A1R3WL97</accession>
<dbReference type="AlphaFoldDB" id="A0A1R3WL97"/>
<evidence type="ECO:0000313" key="2">
    <source>
        <dbReference type="Proteomes" id="UP000186997"/>
    </source>
</evidence>
<sequence length="106" mass="11743">MIGNLSRWSAEGRSVVPFENVQFIDPSRLTAELLDAVNPDLILSPLWGDAFDVIDVAQQLVGLGYQGRYRAISENMPDVAMILKEVRTQAEGLDFDLLSLPPPCQK</sequence>
<organism evidence="1 2">
    <name type="scientific">Yoonia rosea</name>
    <dbReference type="NCBI Taxonomy" id="287098"/>
    <lineage>
        <taxon>Bacteria</taxon>
        <taxon>Pseudomonadati</taxon>
        <taxon>Pseudomonadota</taxon>
        <taxon>Alphaproteobacteria</taxon>
        <taxon>Rhodobacterales</taxon>
        <taxon>Paracoccaceae</taxon>
        <taxon>Yoonia</taxon>
    </lineage>
</organism>
<reference evidence="2" key="1">
    <citation type="submission" date="2017-01" db="EMBL/GenBank/DDBJ databases">
        <authorList>
            <person name="Varghese N."/>
            <person name="Submissions S."/>
        </authorList>
    </citation>
    <scope>NUCLEOTIDE SEQUENCE [LARGE SCALE GENOMIC DNA]</scope>
    <source>
        <strain evidence="2">DSM 29591</strain>
    </source>
</reference>
<dbReference type="EMBL" id="FTPR01000001">
    <property type="protein sequence ID" value="SIT78687.1"/>
    <property type="molecule type" value="Genomic_DNA"/>
</dbReference>
<proteinExistence type="predicted"/>
<evidence type="ECO:0000313" key="1">
    <source>
        <dbReference type="EMBL" id="SIT78687.1"/>
    </source>
</evidence>
<dbReference type="Proteomes" id="UP000186997">
    <property type="component" value="Unassembled WGS sequence"/>
</dbReference>
<keyword evidence="2" id="KW-1185">Reference proteome</keyword>
<name>A0A1R3WL97_9RHOB</name>